<evidence type="ECO:0000256" key="3">
    <source>
        <dbReference type="ARBA" id="ARBA00022679"/>
    </source>
</evidence>
<dbReference type="InterPro" id="IPR036291">
    <property type="entry name" value="NAD(P)-bd_dom_sf"/>
</dbReference>
<dbReference type="Pfam" id="PF00109">
    <property type="entry name" value="ketoacyl-synt"/>
    <property type="match status" value="1"/>
</dbReference>
<dbReference type="CDD" id="cd05195">
    <property type="entry name" value="enoyl_red"/>
    <property type="match status" value="1"/>
</dbReference>
<dbReference type="InterPro" id="IPR036736">
    <property type="entry name" value="ACP-like_sf"/>
</dbReference>
<evidence type="ECO:0000313" key="13">
    <source>
        <dbReference type="Proteomes" id="UP000203589"/>
    </source>
</evidence>
<dbReference type="SUPFAM" id="SSF50129">
    <property type="entry name" value="GroES-like"/>
    <property type="match status" value="1"/>
</dbReference>
<reference evidence="12 13" key="1">
    <citation type="submission" date="2017-07" db="EMBL/GenBank/DDBJ databases">
        <title>Genome Sequence of Antarctobacter heliothermus Strain SMS3 Isolated from a culture of the Diatom Skeletonema marinoi.</title>
        <authorList>
            <person name="Topel M."/>
            <person name="Pinder M.I.M."/>
            <person name="Johansson O.N."/>
            <person name="Kourtchenko O."/>
            <person name="Godhe A."/>
            <person name="Clarke A.K."/>
        </authorList>
    </citation>
    <scope>NUCLEOTIDE SEQUENCE [LARGE SCALE GENOMIC DNA]</scope>
    <source>
        <strain evidence="12 13">SMS3</strain>
    </source>
</reference>
<dbReference type="SUPFAM" id="SSF47336">
    <property type="entry name" value="ACP-like"/>
    <property type="match status" value="1"/>
</dbReference>
<dbReference type="Pfam" id="PF08240">
    <property type="entry name" value="ADH_N"/>
    <property type="match status" value="1"/>
</dbReference>
<dbReference type="InterPro" id="IPR020806">
    <property type="entry name" value="PKS_PP-bd"/>
</dbReference>
<dbReference type="Gene3D" id="3.40.47.10">
    <property type="match status" value="1"/>
</dbReference>
<dbReference type="PROSITE" id="PS00606">
    <property type="entry name" value="KS3_1"/>
    <property type="match status" value="1"/>
</dbReference>
<dbReference type="InterPro" id="IPR013968">
    <property type="entry name" value="PKS_KR"/>
</dbReference>
<dbReference type="Proteomes" id="UP000203589">
    <property type="component" value="Chromosome"/>
</dbReference>
<feature type="active site" description="Proton acceptor; for dehydratase activity" evidence="8">
    <location>
        <position position="948"/>
    </location>
</feature>
<dbReference type="Gene3D" id="3.40.366.10">
    <property type="entry name" value="Malonyl-Coenzyme A Acyl Carrier Protein, domain 2"/>
    <property type="match status" value="1"/>
</dbReference>
<keyword evidence="2" id="KW-0597">Phosphoprotein</keyword>
<dbReference type="InterPro" id="IPR014043">
    <property type="entry name" value="Acyl_transferase_dom"/>
</dbReference>
<feature type="domain" description="PKS/mFAS DH" evidence="11">
    <location>
        <begin position="917"/>
        <end position="1197"/>
    </location>
</feature>
<dbReference type="InterPro" id="IPR049551">
    <property type="entry name" value="PKS_DH_C"/>
</dbReference>
<dbReference type="Gene3D" id="3.10.129.110">
    <property type="entry name" value="Polyketide synthase dehydratase"/>
    <property type="match status" value="1"/>
</dbReference>
<accession>A0A222E786</accession>
<dbReference type="Pfam" id="PF21089">
    <property type="entry name" value="PKS_DH_N"/>
    <property type="match status" value="1"/>
</dbReference>
<dbReference type="Gene3D" id="3.40.50.720">
    <property type="entry name" value="NAD(P)-binding Rossmann-like Domain"/>
    <property type="match status" value="3"/>
</dbReference>
<dbReference type="InterPro" id="IPR006162">
    <property type="entry name" value="Ppantetheine_attach_site"/>
</dbReference>
<evidence type="ECO:0000256" key="7">
    <source>
        <dbReference type="ARBA" id="ARBA00054155"/>
    </source>
</evidence>
<evidence type="ECO:0000259" key="10">
    <source>
        <dbReference type="PROSITE" id="PS52004"/>
    </source>
</evidence>
<dbReference type="EC" id="2.3.1.239" evidence="12"/>
<dbReference type="CDD" id="cd00833">
    <property type="entry name" value="PKS"/>
    <property type="match status" value="1"/>
</dbReference>
<keyword evidence="4" id="KW-0521">NADP</keyword>
<dbReference type="Pfam" id="PF02801">
    <property type="entry name" value="Ketoacyl-synt_C"/>
    <property type="match status" value="1"/>
</dbReference>
<dbReference type="SMART" id="SM00822">
    <property type="entry name" value="PKS_KR"/>
    <property type="match status" value="1"/>
</dbReference>
<dbReference type="KEGG" id="aht:ANTHELSMS3_03437"/>
<dbReference type="InterPro" id="IPR049552">
    <property type="entry name" value="PKS_DH_N"/>
</dbReference>
<dbReference type="InterPro" id="IPR013149">
    <property type="entry name" value="ADH-like_C"/>
</dbReference>
<dbReference type="RefSeq" id="WP_094035900.1">
    <property type="nucleotide sequence ID" value="NZ_CP022540.1"/>
</dbReference>
<dbReference type="SMART" id="SM00823">
    <property type="entry name" value="PKS_PP"/>
    <property type="match status" value="1"/>
</dbReference>
<dbReference type="GO" id="GO:0006633">
    <property type="term" value="P:fatty acid biosynthetic process"/>
    <property type="evidence" value="ECO:0007669"/>
    <property type="project" value="InterPro"/>
</dbReference>
<dbReference type="SMART" id="SM01294">
    <property type="entry name" value="PKS_PP_betabranch"/>
    <property type="match status" value="1"/>
</dbReference>
<dbReference type="PROSITE" id="PS52019">
    <property type="entry name" value="PKS_MFAS_DH"/>
    <property type="match status" value="1"/>
</dbReference>
<dbReference type="InterPro" id="IPR042104">
    <property type="entry name" value="PKS_dehydratase_sf"/>
</dbReference>
<evidence type="ECO:0000256" key="1">
    <source>
        <dbReference type="ARBA" id="ARBA00022450"/>
    </source>
</evidence>
<dbReference type="SMART" id="SM00826">
    <property type="entry name" value="PKS_DH"/>
    <property type="match status" value="1"/>
</dbReference>
<dbReference type="GO" id="GO:0031177">
    <property type="term" value="F:phosphopantetheine binding"/>
    <property type="evidence" value="ECO:0007669"/>
    <property type="project" value="InterPro"/>
</dbReference>
<dbReference type="InterPro" id="IPR020841">
    <property type="entry name" value="PKS_Beta-ketoAc_synthase_dom"/>
</dbReference>
<dbReference type="SMART" id="SM00825">
    <property type="entry name" value="PKS_KS"/>
    <property type="match status" value="1"/>
</dbReference>
<dbReference type="InterPro" id="IPR057326">
    <property type="entry name" value="KR_dom"/>
</dbReference>
<dbReference type="InterPro" id="IPR013154">
    <property type="entry name" value="ADH-like_N"/>
</dbReference>
<dbReference type="SUPFAM" id="SSF51735">
    <property type="entry name" value="NAD(P)-binding Rossmann-fold domains"/>
    <property type="match status" value="3"/>
</dbReference>
<dbReference type="InterPro" id="IPR049900">
    <property type="entry name" value="PKS_mFAS_DH"/>
</dbReference>
<dbReference type="Gene3D" id="3.90.180.10">
    <property type="entry name" value="Medium-chain alcohol dehydrogenases, catalytic domain"/>
    <property type="match status" value="1"/>
</dbReference>
<keyword evidence="13" id="KW-1185">Reference proteome</keyword>
<dbReference type="SUPFAM" id="SSF55048">
    <property type="entry name" value="Probable ACP-binding domain of malonyl-CoA ACP transacylase"/>
    <property type="match status" value="1"/>
</dbReference>
<name>A0A222E786_9RHOB</name>
<dbReference type="InterPro" id="IPR016039">
    <property type="entry name" value="Thiolase-like"/>
</dbReference>
<dbReference type="SUPFAM" id="SSF52151">
    <property type="entry name" value="FabD/lysophospholipase-like"/>
    <property type="match status" value="1"/>
</dbReference>
<feature type="region of interest" description="N-terminal hotdog fold" evidence="8">
    <location>
        <begin position="917"/>
        <end position="1035"/>
    </location>
</feature>
<dbReference type="GO" id="GO:0004312">
    <property type="term" value="F:fatty acid synthase activity"/>
    <property type="evidence" value="ECO:0007669"/>
    <property type="project" value="TreeGrafter"/>
</dbReference>
<feature type="active site" description="Proton donor; for dehydratase activity" evidence="8">
    <location>
        <position position="1114"/>
    </location>
</feature>
<evidence type="ECO:0000256" key="2">
    <source>
        <dbReference type="ARBA" id="ARBA00022553"/>
    </source>
</evidence>
<dbReference type="Gene3D" id="1.10.1200.10">
    <property type="entry name" value="ACP-like"/>
    <property type="match status" value="1"/>
</dbReference>
<dbReference type="FunFam" id="3.40.50.720:FF:000209">
    <property type="entry name" value="Polyketide synthase Pks12"/>
    <property type="match status" value="1"/>
</dbReference>
<keyword evidence="1" id="KW-0596">Phosphopantetheine</keyword>
<dbReference type="SUPFAM" id="SSF53901">
    <property type="entry name" value="Thiolase-like"/>
    <property type="match status" value="1"/>
</dbReference>
<dbReference type="PANTHER" id="PTHR43775">
    <property type="entry name" value="FATTY ACID SYNTHASE"/>
    <property type="match status" value="1"/>
</dbReference>
<dbReference type="InterPro" id="IPR009081">
    <property type="entry name" value="PP-bd_ACP"/>
</dbReference>
<dbReference type="InterPro" id="IPR014030">
    <property type="entry name" value="Ketoacyl_synth_N"/>
</dbReference>
<dbReference type="PROSITE" id="PS00012">
    <property type="entry name" value="PHOSPHOPANTETHEINE"/>
    <property type="match status" value="1"/>
</dbReference>
<protein>
    <submittedName>
        <fullName evidence="12">Narbonolide/10-deoxymethynolide synthase PikA2, modules 3 and 4</fullName>
        <ecNumber evidence="12">2.3.1.239</ecNumber>
    </submittedName>
</protein>
<dbReference type="Pfam" id="PF08659">
    <property type="entry name" value="KR"/>
    <property type="match status" value="1"/>
</dbReference>
<dbReference type="InterPro" id="IPR014031">
    <property type="entry name" value="Ketoacyl_synth_C"/>
</dbReference>
<dbReference type="Pfam" id="PF00698">
    <property type="entry name" value="Acyl_transf_1"/>
    <property type="match status" value="1"/>
</dbReference>
<dbReference type="GO" id="GO:0004315">
    <property type="term" value="F:3-oxoacyl-[acyl-carrier-protein] synthase activity"/>
    <property type="evidence" value="ECO:0007669"/>
    <property type="project" value="InterPro"/>
</dbReference>
<dbReference type="Pfam" id="PF16197">
    <property type="entry name" value="KAsynt_C_assoc"/>
    <property type="match status" value="1"/>
</dbReference>
<evidence type="ECO:0000313" key="12">
    <source>
        <dbReference type="EMBL" id="ASP22067.1"/>
    </source>
</evidence>
<gene>
    <name evidence="12" type="primary">pikAII</name>
    <name evidence="12" type="ORF">ANTHELSMS3_03437</name>
</gene>
<dbReference type="SMART" id="SM00827">
    <property type="entry name" value="PKS_AT"/>
    <property type="match status" value="1"/>
</dbReference>
<dbReference type="InterPro" id="IPR018201">
    <property type="entry name" value="Ketoacyl_synth_AS"/>
</dbReference>
<dbReference type="InterPro" id="IPR050091">
    <property type="entry name" value="PKS_NRPS_Biosynth_Enz"/>
</dbReference>
<evidence type="ECO:0000259" key="11">
    <source>
        <dbReference type="PROSITE" id="PS52019"/>
    </source>
</evidence>
<keyword evidence="5" id="KW-0511">Multifunctional enzyme</keyword>
<evidence type="ECO:0000256" key="6">
    <source>
        <dbReference type="ARBA" id="ARBA00023315"/>
    </source>
</evidence>
<dbReference type="Pfam" id="PF00107">
    <property type="entry name" value="ADH_zinc_N"/>
    <property type="match status" value="1"/>
</dbReference>
<evidence type="ECO:0000259" key="9">
    <source>
        <dbReference type="PROSITE" id="PS50075"/>
    </source>
</evidence>
<dbReference type="InterPro" id="IPR011032">
    <property type="entry name" value="GroES-like_sf"/>
</dbReference>
<dbReference type="PANTHER" id="PTHR43775:SF37">
    <property type="entry name" value="SI:DKEY-61P9.11"/>
    <property type="match status" value="1"/>
</dbReference>
<dbReference type="SMART" id="SM00829">
    <property type="entry name" value="PKS_ER"/>
    <property type="match status" value="1"/>
</dbReference>
<dbReference type="PROSITE" id="PS52004">
    <property type="entry name" value="KS3_2"/>
    <property type="match status" value="1"/>
</dbReference>
<keyword evidence="6 12" id="KW-0012">Acyltransferase</keyword>
<dbReference type="InterPro" id="IPR001227">
    <property type="entry name" value="Ac_transferase_dom_sf"/>
</dbReference>
<dbReference type="OrthoDB" id="9778690at2"/>
<feature type="domain" description="Ketosynthase family 3 (KS3)" evidence="10">
    <location>
        <begin position="33"/>
        <end position="458"/>
    </location>
</feature>
<organism evidence="12 13">
    <name type="scientific">Antarctobacter heliothermus</name>
    <dbReference type="NCBI Taxonomy" id="74033"/>
    <lineage>
        <taxon>Bacteria</taxon>
        <taxon>Pseudomonadati</taxon>
        <taxon>Pseudomonadota</taxon>
        <taxon>Alphaproteobacteria</taxon>
        <taxon>Rhodobacterales</taxon>
        <taxon>Roseobacteraceae</taxon>
        <taxon>Antarctobacter</taxon>
    </lineage>
</organism>
<dbReference type="PROSITE" id="PS50075">
    <property type="entry name" value="CARRIER"/>
    <property type="match status" value="1"/>
</dbReference>
<dbReference type="InterPro" id="IPR032821">
    <property type="entry name" value="PKS_assoc"/>
</dbReference>
<dbReference type="InterPro" id="IPR016035">
    <property type="entry name" value="Acyl_Trfase/lysoPLipase"/>
</dbReference>
<evidence type="ECO:0000256" key="8">
    <source>
        <dbReference type="PROSITE-ProRule" id="PRU01363"/>
    </source>
</evidence>
<dbReference type="EMBL" id="CP022540">
    <property type="protein sequence ID" value="ASP22067.1"/>
    <property type="molecule type" value="Genomic_DNA"/>
</dbReference>
<keyword evidence="3 12" id="KW-0808">Transferase</keyword>
<dbReference type="Pfam" id="PF00550">
    <property type="entry name" value="PP-binding"/>
    <property type="match status" value="1"/>
</dbReference>
<dbReference type="FunFam" id="3.40.47.10:FF:000019">
    <property type="entry name" value="Polyketide synthase type I"/>
    <property type="match status" value="1"/>
</dbReference>
<feature type="domain" description="Carrier" evidence="9">
    <location>
        <begin position="2015"/>
        <end position="2093"/>
    </location>
</feature>
<dbReference type="Pfam" id="PF14765">
    <property type="entry name" value="PS-DH"/>
    <property type="match status" value="1"/>
</dbReference>
<dbReference type="InterPro" id="IPR020807">
    <property type="entry name" value="PKS_DH"/>
</dbReference>
<evidence type="ECO:0000256" key="5">
    <source>
        <dbReference type="ARBA" id="ARBA00023268"/>
    </source>
</evidence>
<sequence>MSGKDEHSGRVSAVKLALMARTARAQAGRALAADPIAIVGMGCRVPGGADTPESFWSFLLEERNVTRPVPADRWDAARWHADGPDTPGRSTANAAAFLDRIDGFDSDYFGIPAREADQMDPQQRLFLEVATESIENAGLRFEDLRRSRTGVFAASYHNDYAQMLYRDPDAMDQRTLTGTLHSVLANRVSYLFDLRGPSISIDTACSASLVAVHQACQSLRTGECDLALAGGVSVMLAPELMVSMSRLGFLAPDGCCKTFDASADGFGRGEGAGVLTLKRLSDALADRDRVWAVIRGSAVNQDGESTLLAAPNGQAQAALIREAVTAAQIAVEDLVYVETHGTGTALGDPIEVGALAETVGAAAPDRPDCVLGAVKANIGHLEAAAGVVGMIKAALVLAHRTVPAQPNFRALNPHIDLSGTRLKIADAQRPLPATAGPPVAGVSSFGVGGTNAHVLLEAASAQTGSSPEAATRKPWILPLSARSPAALEATARDWARLLAASEPPLEDLCFTAATRRSHHAHRLAVTGADRKEMADRLAQKLQQGLAPESRGKLCLVFCGQGPQHPGMGLDLIEAEPGFARHLERCDTLIRAVAGWSLLEELATPEALHRTSVAQPALVALQTGLAALLRDWGYVPDVVIGHSIGEVAAFEAAGLLSLDEALRIACHRGRIMQAAEGTGGMASVPIDAATARALVARHDGALSIGAVNGPRDIVLSGETGALDDALGALESQGVQHRRLPVRYAFHSDRMAGFDTQLVSALGRVAIDGPARSRVLSTVTGAEVAQPDAGHFARGIRSTVRFAEAIAGAAEDGAGVFVEIGPHPVLGASIAACLEEAGGSAGTILPTLRRGQPAAARMAETAARLFGSGRNPDWQALLPAGGRVTSLPRYPWQHRRHWREVQNAATPSDGHVTGHNTGHPMLGNRLDIAAQDLVVFEGGLSVRTGWLADHRIFGRVLMPGAAAMELLAAAVQTLSGAAACLVDFAMLAPLPIPEAAESGLRWQVIAQERDGTWRLKLVVPSEGAVGAGRVIAEARSAPAEAVESAATAVVPGPAGSGHAVPDTLIADRFREGGAEFGPAFRLLRDVHARDGIATGRVYLPEGLDQQAHLLHPAALDAGVQLAVLAAGEARGGTLLPVGAQSVRLPGAMPPGDLTATATLRAQPADGPLIADVVFAAVDGTAAGQITGLRLAEADARALENATAQPPQVCRVVWRELARGQETQAPASWLVIATEKAGEPLVCALHERGTPARRVDPDASDVMLAKAVEETTVVEGPCQVLELPWTGTDGDPEQAVAAALRRLQVFVSHPSPRLRLALATRGACATGAETGGARISCAEAALQAFYATASTEHPELGINLIDLDPSGEIAPRQLADDLAECLSHVGPARIALRGKARLTPVLEPVSRDAPPGPRALLRAPDGGIDGLSLAANAPRALAPGEVRVAVRAAGLNFRDVLSTMGMLPGKLPPLGVEMAGEVIETTGDAGGLTPGDRVFGYAPGALAEEVIARVDMLKRTPEGISDPIAAGLTVIFGTALYGLDDLAGLRAGERVLIHAGTGGVGMAAIQIALARGAEVYATAGTEGKRALLRDMGVARAMDSRSTDFESGIAEATGGKGVDVVLNALAGEFIPASVRCLSATGRFLELGKRDLMRPEDFAALRPDATYHVYDLGQSTERDPALMSGLLDKLLNGLADGSLHPVPTRAFGLDRSGEAMRFMAAAQHVGKIVIGMPPRTADGLRSDATYWITGGLGGLGLCTARWLAGRGARHILLTGRTPPGAAAREAMAEIEAMGVSLRTLRADAGDAADTARVLAETAETMPPLRGIVHAAGALRDGPVSTRTPEDVAAVLGGKLGGALTLDRLTRDLPLDFFILYSAAASFLGAPGQTLYTAANAGLDALALSRHREGLPALSVAWGRWSDVGMAARLAEAGNDGWQRRGLGAITPETGFAPVENLLASGTPAALVAAVDWTRLVATAPDGFDTAPLADLNSAAGATGPAETPRRADLRDRLAGLASDDAVRTLGGAISDAAIDIIGLAPGAEIALDRPMKELGLDSLMAVELRNALARQTALDLSATLLFDYPTLALLTAHLAKRLGLELAAEGAGDDGTDDTDNLSGADIEALLEAELALSDQYRNDTQGGRS</sequence>
<dbReference type="InterPro" id="IPR020843">
    <property type="entry name" value="ER"/>
</dbReference>
<dbReference type="Gene3D" id="3.30.70.3290">
    <property type="match status" value="1"/>
</dbReference>
<evidence type="ECO:0000256" key="4">
    <source>
        <dbReference type="ARBA" id="ARBA00022857"/>
    </source>
</evidence>
<proteinExistence type="predicted"/>
<dbReference type="GO" id="GO:0016491">
    <property type="term" value="F:oxidoreductase activity"/>
    <property type="evidence" value="ECO:0007669"/>
    <property type="project" value="InterPro"/>
</dbReference>
<feature type="region of interest" description="C-terminal hotdog fold" evidence="8">
    <location>
        <begin position="1055"/>
        <end position="1197"/>
    </location>
</feature>
<comment type="function">
    <text evidence="7">Involved in production of the polyketide antibiotic thailandamide.</text>
</comment>
<dbReference type="InterPro" id="IPR016036">
    <property type="entry name" value="Malonyl_transacylase_ACP-bd"/>
</dbReference>